<keyword evidence="3" id="KW-0560">Oxidoreductase</keyword>
<dbReference type="Proteomes" id="UP000094112">
    <property type="component" value="Unassembled WGS sequence"/>
</dbReference>
<evidence type="ECO:0000256" key="1">
    <source>
        <dbReference type="ARBA" id="ARBA00022630"/>
    </source>
</evidence>
<gene>
    <name evidence="7" type="ORF">WICANDRAFT_34389</name>
</gene>
<dbReference type="EMBL" id="KV454212">
    <property type="protein sequence ID" value="ODQ58001.1"/>
    <property type="molecule type" value="Genomic_DNA"/>
</dbReference>
<dbReference type="SUPFAM" id="SSF51679">
    <property type="entry name" value="Bacterial luciferase-like"/>
    <property type="match status" value="1"/>
</dbReference>
<dbReference type="PANTHER" id="PTHR30011:SF16">
    <property type="entry name" value="C2H2 FINGER DOMAIN TRANSCRIPTION FACTOR (EUROFUNG)-RELATED"/>
    <property type="match status" value="1"/>
</dbReference>
<evidence type="ECO:0000313" key="7">
    <source>
        <dbReference type="EMBL" id="ODQ58001.1"/>
    </source>
</evidence>
<sequence>MTQPTKRHKAERKPLIINAFLMGSSGHQSAGIFSHPRDKSTELYTSIEYWQNLARLLEKGKFHSCFIADVLGPYDVYNGPRNYDAVAISGAQWPISDPSYFIPIMASVTENLNFGMTFSTISEEPYHLARRLGTLDLITNGRLGWNIVTSYLESGARNLLGGKPLPEHDERYERCDEYTKVIYKLLLSSWRDDAVELNKQERIFTNPKGLREINHEGKYFNVPGPSITHPSRQRLPVIIQAGSSPRGMEFAAENAEVVFLSGFSPELLAPRIAKIKQLSVEKYNRPKDSIKFLSLVTIVVGKTQSEAQAKYQEYKSFTNPEGSQALFSGWSGFNIGQLDHDQELGDDVKSQAISSFIENWKKAVPGVEKWTRDVITDEIRIGGSGPRIVGTPESIADELERWVDVAGVDGFNFAYTVLPESYEDLIELLIPELQKRGLAQREYAVPNGSFREQLYGKGQVYPRDDHPGSKYQWRSGVTQEIFEKSLKENGL</sequence>
<keyword evidence="1" id="KW-0285">Flavoprotein</keyword>
<dbReference type="GO" id="GO:0016705">
    <property type="term" value="F:oxidoreductase activity, acting on paired donors, with incorporation or reduction of molecular oxygen"/>
    <property type="evidence" value="ECO:0007669"/>
    <property type="project" value="InterPro"/>
</dbReference>
<protein>
    <recommendedName>
        <fullName evidence="6">Luciferase-like domain-containing protein</fullName>
    </recommendedName>
</protein>
<comment type="similarity">
    <text evidence="5">Belongs to the NtaA/SnaA/DszA monooxygenase family.</text>
</comment>
<keyword evidence="8" id="KW-1185">Reference proteome</keyword>
<accession>A0A1E3NXU1</accession>
<dbReference type="InterPro" id="IPR011251">
    <property type="entry name" value="Luciferase-like_dom"/>
</dbReference>
<proteinExistence type="inferred from homology"/>
<evidence type="ECO:0000256" key="2">
    <source>
        <dbReference type="ARBA" id="ARBA00022643"/>
    </source>
</evidence>
<dbReference type="RefSeq" id="XP_019037208.1">
    <property type="nucleotide sequence ID" value="XM_019182179.1"/>
</dbReference>
<reference evidence="7 8" key="1">
    <citation type="journal article" date="2016" name="Proc. Natl. Acad. Sci. U.S.A.">
        <title>Comparative genomics of biotechnologically important yeasts.</title>
        <authorList>
            <person name="Riley R."/>
            <person name="Haridas S."/>
            <person name="Wolfe K.H."/>
            <person name="Lopes M.R."/>
            <person name="Hittinger C.T."/>
            <person name="Goeker M."/>
            <person name="Salamov A.A."/>
            <person name="Wisecaver J.H."/>
            <person name="Long T.M."/>
            <person name="Calvey C.H."/>
            <person name="Aerts A.L."/>
            <person name="Barry K.W."/>
            <person name="Choi C."/>
            <person name="Clum A."/>
            <person name="Coughlan A.Y."/>
            <person name="Deshpande S."/>
            <person name="Douglass A.P."/>
            <person name="Hanson S.J."/>
            <person name="Klenk H.-P."/>
            <person name="LaButti K.M."/>
            <person name="Lapidus A."/>
            <person name="Lindquist E.A."/>
            <person name="Lipzen A.M."/>
            <person name="Meier-Kolthoff J.P."/>
            <person name="Ohm R.A."/>
            <person name="Otillar R.P."/>
            <person name="Pangilinan J.L."/>
            <person name="Peng Y."/>
            <person name="Rokas A."/>
            <person name="Rosa C.A."/>
            <person name="Scheuner C."/>
            <person name="Sibirny A.A."/>
            <person name="Slot J.C."/>
            <person name="Stielow J.B."/>
            <person name="Sun H."/>
            <person name="Kurtzman C.P."/>
            <person name="Blackwell M."/>
            <person name="Grigoriev I.V."/>
            <person name="Jeffries T.W."/>
        </authorList>
    </citation>
    <scope>NUCLEOTIDE SEQUENCE [LARGE SCALE GENOMIC DNA]</scope>
    <source>
        <strain evidence="8">ATCC 58044 / CBS 1984 / NCYC 433 / NRRL Y-366-8</strain>
    </source>
</reference>
<dbReference type="OrthoDB" id="5561043at2759"/>
<dbReference type="STRING" id="683960.A0A1E3NXU1"/>
<keyword evidence="4" id="KW-0503">Monooxygenase</keyword>
<dbReference type="InterPro" id="IPR051260">
    <property type="entry name" value="Diverse_substr_monoxygenases"/>
</dbReference>
<feature type="domain" description="Luciferase-like" evidence="6">
    <location>
        <begin position="34"/>
        <end position="404"/>
    </location>
</feature>
<dbReference type="InterPro" id="IPR036661">
    <property type="entry name" value="Luciferase-like_sf"/>
</dbReference>
<dbReference type="Pfam" id="PF00296">
    <property type="entry name" value="Bac_luciferase"/>
    <property type="match status" value="1"/>
</dbReference>
<dbReference type="PANTHER" id="PTHR30011">
    <property type="entry name" value="ALKANESULFONATE MONOOXYGENASE-RELATED"/>
    <property type="match status" value="1"/>
</dbReference>
<evidence type="ECO:0000256" key="3">
    <source>
        <dbReference type="ARBA" id="ARBA00023002"/>
    </source>
</evidence>
<dbReference type="GO" id="GO:0004497">
    <property type="term" value="F:monooxygenase activity"/>
    <property type="evidence" value="ECO:0007669"/>
    <property type="project" value="UniProtKB-KW"/>
</dbReference>
<evidence type="ECO:0000313" key="8">
    <source>
        <dbReference type="Proteomes" id="UP000094112"/>
    </source>
</evidence>
<dbReference type="PIRSF" id="PIRSF000337">
    <property type="entry name" value="NTA_MOA"/>
    <property type="match status" value="1"/>
</dbReference>
<dbReference type="AlphaFoldDB" id="A0A1E3NXU1"/>
<dbReference type="Gene3D" id="3.20.20.30">
    <property type="entry name" value="Luciferase-like domain"/>
    <property type="match status" value="1"/>
</dbReference>
<dbReference type="GeneID" id="30199425"/>
<evidence type="ECO:0000259" key="6">
    <source>
        <dbReference type="Pfam" id="PF00296"/>
    </source>
</evidence>
<name>A0A1E3NXU1_WICAA</name>
<evidence type="ECO:0000256" key="4">
    <source>
        <dbReference type="ARBA" id="ARBA00023033"/>
    </source>
</evidence>
<organism evidence="7 8">
    <name type="scientific">Wickerhamomyces anomalus (strain ATCC 58044 / CBS 1984 / NCYC 433 / NRRL Y-366-8)</name>
    <name type="common">Yeast</name>
    <name type="synonym">Hansenula anomala</name>
    <dbReference type="NCBI Taxonomy" id="683960"/>
    <lineage>
        <taxon>Eukaryota</taxon>
        <taxon>Fungi</taxon>
        <taxon>Dikarya</taxon>
        <taxon>Ascomycota</taxon>
        <taxon>Saccharomycotina</taxon>
        <taxon>Saccharomycetes</taxon>
        <taxon>Phaffomycetales</taxon>
        <taxon>Wickerhamomycetaceae</taxon>
        <taxon>Wickerhamomyces</taxon>
    </lineage>
</organism>
<dbReference type="InterPro" id="IPR016215">
    <property type="entry name" value="NTA_MOA"/>
</dbReference>
<evidence type="ECO:0000256" key="5">
    <source>
        <dbReference type="ARBA" id="ARBA00033748"/>
    </source>
</evidence>
<keyword evidence="2" id="KW-0288">FMN</keyword>
<dbReference type="NCBIfam" id="TIGR03860">
    <property type="entry name" value="FMN_nitrolo"/>
    <property type="match status" value="1"/>
</dbReference>